<keyword evidence="1" id="KW-1133">Transmembrane helix</keyword>
<keyword evidence="1" id="KW-0812">Transmembrane</keyword>
<sequence>MAHQTNGHDSTRNTAQDVEVHGSLLQIGRVFVTLKGLRPAHVLVGAGLFTAASVALALLVSNLLHGRATADDTKSVTGRPRAIADAQDWNCGQSAVVPKLKVGPDGRKSFHKFPSGGILVSGSSISIVLQGNNDEELILTGARAEIVARHRPAQGTHVAAECGSDVPARNFTVDLDRERPPLKIVPDTKAESTSRELTNWSYAVKVGDAEKFVVTPQSTEYDTEFRILIPWNSGGHSGTLVVDDGGKPFRVTATTAAAPTCFGRYNGRDYWMLPADSSACYAED</sequence>
<gene>
    <name evidence="2" type="ORF">SGFS_010740</name>
</gene>
<organism evidence="2 3">
    <name type="scientific">Streptomyces graminofaciens</name>
    <dbReference type="NCBI Taxonomy" id="68212"/>
    <lineage>
        <taxon>Bacteria</taxon>
        <taxon>Bacillati</taxon>
        <taxon>Actinomycetota</taxon>
        <taxon>Actinomycetes</taxon>
        <taxon>Kitasatosporales</taxon>
        <taxon>Streptomycetaceae</taxon>
        <taxon>Streptomyces</taxon>
    </lineage>
</organism>
<name>A0ABN5VAV7_9ACTN</name>
<accession>A0ABN5VAV7</accession>
<reference evidence="2 3" key="1">
    <citation type="journal article" date="2010" name="ChemBioChem">
        <title>Cloning and characterization of the biosynthetic gene cluster of 16-membered macrolide antibiotic FD-891: involvement of a dual functional cytochrome P450 monooxygenase catalyzing epoxidation and hydroxylation.</title>
        <authorList>
            <person name="Kudo F."/>
            <person name="Motegi A."/>
            <person name="Mizoue K."/>
            <person name="Eguchi T."/>
        </authorList>
    </citation>
    <scope>NUCLEOTIDE SEQUENCE [LARGE SCALE GENOMIC DNA]</scope>
    <source>
        <strain evidence="2 3">A-8890</strain>
    </source>
</reference>
<keyword evidence="1" id="KW-0472">Membrane</keyword>
<evidence type="ECO:0000256" key="1">
    <source>
        <dbReference type="SAM" id="Phobius"/>
    </source>
</evidence>
<dbReference type="EMBL" id="AP018448">
    <property type="protein sequence ID" value="BBC29780.1"/>
    <property type="molecule type" value="Genomic_DNA"/>
</dbReference>
<proteinExistence type="predicted"/>
<keyword evidence="3" id="KW-1185">Reference proteome</keyword>
<evidence type="ECO:0000313" key="2">
    <source>
        <dbReference type="EMBL" id="BBC29780.1"/>
    </source>
</evidence>
<reference evidence="2 3" key="2">
    <citation type="journal article" date="2023" name="ChemBioChem">
        <title>Acyltransferase Domain Exchange between Two Independent Type I Polyketide Synthases in the Same Producer Strain of Macrolide Antibiotics.</title>
        <authorList>
            <person name="Kudo F."/>
            <person name="Kishikawa K."/>
            <person name="Tsuboi K."/>
            <person name="Kido T."/>
            <person name="Usui T."/>
            <person name="Hashimoto J."/>
            <person name="Shin-Ya K."/>
            <person name="Miyanaga A."/>
            <person name="Eguchi T."/>
        </authorList>
    </citation>
    <scope>NUCLEOTIDE SEQUENCE [LARGE SCALE GENOMIC DNA]</scope>
    <source>
        <strain evidence="2 3">A-8890</strain>
    </source>
</reference>
<dbReference type="RefSeq" id="WP_286247978.1">
    <property type="nucleotide sequence ID" value="NZ_AP018448.1"/>
</dbReference>
<feature type="transmembrane region" description="Helical" evidence="1">
    <location>
        <begin position="42"/>
        <end position="64"/>
    </location>
</feature>
<dbReference type="Proteomes" id="UP001321542">
    <property type="component" value="Chromosome"/>
</dbReference>
<evidence type="ECO:0000313" key="3">
    <source>
        <dbReference type="Proteomes" id="UP001321542"/>
    </source>
</evidence>
<protein>
    <submittedName>
        <fullName evidence="2">Uncharacterized protein</fullName>
    </submittedName>
</protein>